<feature type="domain" description="NAD(P)-binding" evidence="2">
    <location>
        <begin position="36"/>
        <end position="135"/>
    </location>
</feature>
<organism evidence="3 4">
    <name type="scientific">Microlunatus flavus</name>
    <dbReference type="NCBI Taxonomy" id="1036181"/>
    <lineage>
        <taxon>Bacteria</taxon>
        <taxon>Bacillati</taxon>
        <taxon>Actinomycetota</taxon>
        <taxon>Actinomycetes</taxon>
        <taxon>Propionibacteriales</taxon>
        <taxon>Propionibacteriaceae</taxon>
        <taxon>Microlunatus</taxon>
    </lineage>
</organism>
<evidence type="ECO:0000313" key="4">
    <source>
        <dbReference type="Proteomes" id="UP000198504"/>
    </source>
</evidence>
<dbReference type="Proteomes" id="UP000198504">
    <property type="component" value="Unassembled WGS sequence"/>
</dbReference>
<dbReference type="OrthoDB" id="9771302at2"/>
<evidence type="ECO:0000313" key="3">
    <source>
        <dbReference type="EMBL" id="SEQ98194.1"/>
    </source>
</evidence>
<dbReference type="SUPFAM" id="SSF51735">
    <property type="entry name" value="NAD(P)-binding Rossmann-fold domains"/>
    <property type="match status" value="1"/>
</dbReference>
<dbReference type="RefSeq" id="WP_091183227.1">
    <property type="nucleotide sequence ID" value="NZ_FOFA01000007.1"/>
</dbReference>
<sequence>MNIAIIGNGLIGRQLGARLVEDGHDATALGRGDGIDTTTGEGLADALAGADVCVDLTNSPSWADDEVLAFFTTSSRHLLDAGREAGVGHHVVLSIVGADRVPDSGYLRAKLAQEQVVQDGPLPFSIVRSTQFFEFVPGIADAGERDGQVHATPAHLQPIASADVVAHLAQLVAAAPLGRTVEVAGPEPLGLDALVRRLFAATGDPRPVVTDPQAPYFGAVLTDSMLTPTSGGDAWLAPTTYDTWLRRQGSPSRQPDVAGPTSAARRR</sequence>
<proteinExistence type="predicted"/>
<evidence type="ECO:0000259" key="2">
    <source>
        <dbReference type="Pfam" id="PF13460"/>
    </source>
</evidence>
<dbReference type="STRING" id="1036181.SAMN05421756_107207"/>
<dbReference type="InterPro" id="IPR036291">
    <property type="entry name" value="NAD(P)-bd_dom_sf"/>
</dbReference>
<keyword evidence="4" id="KW-1185">Reference proteome</keyword>
<accession>A0A1H9KGB3</accession>
<evidence type="ECO:0000256" key="1">
    <source>
        <dbReference type="SAM" id="MobiDB-lite"/>
    </source>
</evidence>
<dbReference type="InterPro" id="IPR016040">
    <property type="entry name" value="NAD(P)-bd_dom"/>
</dbReference>
<dbReference type="AlphaFoldDB" id="A0A1H9KGB3"/>
<dbReference type="Pfam" id="PF13460">
    <property type="entry name" value="NAD_binding_10"/>
    <property type="match status" value="1"/>
</dbReference>
<dbReference type="Gene3D" id="3.40.50.720">
    <property type="entry name" value="NAD(P)-binding Rossmann-like Domain"/>
    <property type="match status" value="1"/>
</dbReference>
<dbReference type="EMBL" id="FOFA01000007">
    <property type="protein sequence ID" value="SEQ98194.1"/>
    <property type="molecule type" value="Genomic_DNA"/>
</dbReference>
<gene>
    <name evidence="3" type="ORF">SAMN05421756_107207</name>
</gene>
<name>A0A1H9KGB3_9ACTN</name>
<protein>
    <submittedName>
        <fullName evidence="3">Uncharacterized conserved protein YbjT, contains NAD(P)-binding and DUF2867 domains</fullName>
    </submittedName>
</protein>
<reference evidence="4" key="1">
    <citation type="submission" date="2016-10" db="EMBL/GenBank/DDBJ databases">
        <authorList>
            <person name="Varghese N."/>
            <person name="Submissions S."/>
        </authorList>
    </citation>
    <scope>NUCLEOTIDE SEQUENCE [LARGE SCALE GENOMIC DNA]</scope>
    <source>
        <strain evidence="4">CGMCC 4.6856</strain>
    </source>
</reference>
<feature type="region of interest" description="Disordered" evidence="1">
    <location>
        <begin position="245"/>
        <end position="267"/>
    </location>
</feature>